<protein>
    <submittedName>
        <fullName evidence="6">TetR/AcrR family transcriptional regulator</fullName>
    </submittedName>
</protein>
<dbReference type="EMBL" id="CP071090">
    <property type="protein sequence ID" value="QSQ27090.1"/>
    <property type="molecule type" value="Genomic_DNA"/>
</dbReference>
<dbReference type="SUPFAM" id="SSF48498">
    <property type="entry name" value="Tetracyclin repressor-like, C-terminal domain"/>
    <property type="match status" value="1"/>
</dbReference>
<evidence type="ECO:0000256" key="2">
    <source>
        <dbReference type="ARBA" id="ARBA00023125"/>
    </source>
</evidence>
<proteinExistence type="predicted"/>
<dbReference type="InterPro" id="IPR011075">
    <property type="entry name" value="TetR_C"/>
</dbReference>
<dbReference type="Pfam" id="PF00440">
    <property type="entry name" value="TetR_N"/>
    <property type="match status" value="1"/>
</dbReference>
<dbReference type="InterPro" id="IPR023772">
    <property type="entry name" value="DNA-bd_HTH_TetR-type_CS"/>
</dbReference>
<dbReference type="InterPro" id="IPR036271">
    <property type="entry name" value="Tet_transcr_reg_TetR-rel_C_sf"/>
</dbReference>
<keyword evidence="3" id="KW-0804">Transcription</keyword>
<dbReference type="PRINTS" id="PR00455">
    <property type="entry name" value="HTHTETR"/>
</dbReference>
<dbReference type="PANTHER" id="PTHR47506:SF1">
    <property type="entry name" value="HTH-TYPE TRANSCRIPTIONAL REGULATOR YJDC"/>
    <property type="match status" value="1"/>
</dbReference>
<evidence type="ECO:0000313" key="6">
    <source>
        <dbReference type="EMBL" id="QSQ27090.1"/>
    </source>
</evidence>
<dbReference type="SUPFAM" id="SSF46689">
    <property type="entry name" value="Homeodomain-like"/>
    <property type="match status" value="1"/>
</dbReference>
<dbReference type="Gene3D" id="1.10.357.10">
    <property type="entry name" value="Tetracycline Repressor, domain 2"/>
    <property type="match status" value="1"/>
</dbReference>
<dbReference type="PROSITE" id="PS50977">
    <property type="entry name" value="HTH_TETR_2"/>
    <property type="match status" value="1"/>
</dbReference>
<reference evidence="6 7" key="1">
    <citation type="submission" date="2021-02" db="EMBL/GenBank/DDBJ databases">
        <title>De Novo genome assembly of isolated myxobacteria.</title>
        <authorList>
            <person name="Stevens D.C."/>
        </authorList>
    </citation>
    <scope>NUCLEOTIDE SEQUENCE [LARGE SCALE GENOMIC DNA]</scope>
    <source>
        <strain evidence="7">SCPEA02</strain>
    </source>
</reference>
<feature type="domain" description="HTH tetR-type" evidence="5">
    <location>
        <begin position="6"/>
        <end position="66"/>
    </location>
</feature>
<dbReference type="RefSeq" id="WP_206728617.1">
    <property type="nucleotide sequence ID" value="NZ_CP071090.1"/>
</dbReference>
<keyword evidence="2 4" id="KW-0238">DNA-binding</keyword>
<dbReference type="InterPro" id="IPR001647">
    <property type="entry name" value="HTH_TetR"/>
</dbReference>
<evidence type="ECO:0000313" key="7">
    <source>
        <dbReference type="Proteomes" id="UP000662747"/>
    </source>
</evidence>
<keyword evidence="7" id="KW-1185">Reference proteome</keyword>
<evidence type="ECO:0000256" key="4">
    <source>
        <dbReference type="PROSITE-ProRule" id="PRU00335"/>
    </source>
</evidence>
<evidence type="ECO:0000256" key="3">
    <source>
        <dbReference type="ARBA" id="ARBA00023163"/>
    </source>
</evidence>
<feature type="DNA-binding region" description="H-T-H motif" evidence="4">
    <location>
        <begin position="29"/>
        <end position="48"/>
    </location>
</feature>
<sequence length="203" mass="22449">MGRTRSFDEEVALDRAMRLFWKQGYEGTSLEDLTSTLGIAKPSLYAAFGNKRALFTKAVERYIRGVGAELQRALDEPRAEDVVRRFLRIYTEVRTDAPPGCFLVQGALACSPESAEVQHEVAERRQEAEALLAQRLARAQKEGDLPAEARPNDLAKYVCTVAQGLSVQAAGGATTAQLRRVAELALMNWTALAGEKRRPEGRR</sequence>
<organism evidence="6 7">
    <name type="scientific">Pyxidicoccus parkwayensis</name>
    <dbReference type="NCBI Taxonomy" id="2813578"/>
    <lineage>
        <taxon>Bacteria</taxon>
        <taxon>Pseudomonadati</taxon>
        <taxon>Myxococcota</taxon>
        <taxon>Myxococcia</taxon>
        <taxon>Myxococcales</taxon>
        <taxon>Cystobacterineae</taxon>
        <taxon>Myxococcaceae</taxon>
        <taxon>Pyxidicoccus</taxon>
    </lineage>
</organism>
<gene>
    <name evidence="6" type="ORF">JY651_20195</name>
</gene>
<dbReference type="PROSITE" id="PS01081">
    <property type="entry name" value="HTH_TETR_1"/>
    <property type="match status" value="1"/>
</dbReference>
<dbReference type="Pfam" id="PF16925">
    <property type="entry name" value="TetR_C_13"/>
    <property type="match status" value="1"/>
</dbReference>
<name>A0ABX7P9K3_9BACT</name>
<dbReference type="PANTHER" id="PTHR47506">
    <property type="entry name" value="TRANSCRIPTIONAL REGULATORY PROTEIN"/>
    <property type="match status" value="1"/>
</dbReference>
<evidence type="ECO:0000259" key="5">
    <source>
        <dbReference type="PROSITE" id="PS50977"/>
    </source>
</evidence>
<evidence type="ECO:0000256" key="1">
    <source>
        <dbReference type="ARBA" id="ARBA00023015"/>
    </source>
</evidence>
<keyword evidence="1" id="KW-0805">Transcription regulation</keyword>
<dbReference type="Gene3D" id="1.10.10.60">
    <property type="entry name" value="Homeodomain-like"/>
    <property type="match status" value="1"/>
</dbReference>
<dbReference type="InterPro" id="IPR009057">
    <property type="entry name" value="Homeodomain-like_sf"/>
</dbReference>
<accession>A0ABX7P9K3</accession>
<dbReference type="Proteomes" id="UP000662747">
    <property type="component" value="Chromosome"/>
</dbReference>